<proteinExistence type="predicted"/>
<dbReference type="InterPro" id="IPR045732">
    <property type="entry name" value="DUF6086"/>
</dbReference>
<name>A0A8J7GQC8_9ACTN</name>
<comment type="caution">
    <text evidence="1">The sequence shown here is derived from an EMBL/GenBank/DDBJ whole genome shotgun (WGS) entry which is preliminary data.</text>
</comment>
<dbReference type="Pfam" id="PF19564">
    <property type="entry name" value="DUF6086"/>
    <property type="match status" value="1"/>
</dbReference>
<keyword evidence="2" id="KW-1185">Reference proteome</keyword>
<gene>
    <name evidence="1" type="ORF">IW245_008029</name>
</gene>
<reference evidence="1" key="1">
    <citation type="submission" date="2020-11" db="EMBL/GenBank/DDBJ databases">
        <title>Sequencing the genomes of 1000 actinobacteria strains.</title>
        <authorList>
            <person name="Klenk H.-P."/>
        </authorList>
    </citation>
    <scope>NUCLEOTIDE SEQUENCE</scope>
    <source>
        <strain evidence="1">DSM 45356</strain>
    </source>
</reference>
<dbReference type="RefSeq" id="WP_197008203.1">
    <property type="nucleotide sequence ID" value="NZ_BONS01000013.1"/>
</dbReference>
<evidence type="ECO:0000313" key="1">
    <source>
        <dbReference type="EMBL" id="MBG6141835.1"/>
    </source>
</evidence>
<organism evidence="1 2">
    <name type="scientific">Longispora fulva</name>
    <dbReference type="NCBI Taxonomy" id="619741"/>
    <lineage>
        <taxon>Bacteria</taxon>
        <taxon>Bacillati</taxon>
        <taxon>Actinomycetota</taxon>
        <taxon>Actinomycetes</taxon>
        <taxon>Micromonosporales</taxon>
        <taxon>Micromonosporaceae</taxon>
        <taxon>Longispora</taxon>
    </lineage>
</organism>
<protein>
    <submittedName>
        <fullName evidence="1">Uncharacterized protein</fullName>
    </submittedName>
</protein>
<accession>A0A8J7GQC8</accession>
<sequence>MSYYFEVDGETVWNPALQPGLLFVAVAHRLADVLELPSGLAPGVDDICRVDVAVFGRFVGALHDRYFSSGHKVQRGLLRGVLLPSLVVLERADAPIVPADDGQRALREEALVLARTMAT</sequence>
<dbReference type="AlphaFoldDB" id="A0A8J7GQC8"/>
<dbReference type="EMBL" id="JADOUF010000001">
    <property type="protein sequence ID" value="MBG6141835.1"/>
    <property type="molecule type" value="Genomic_DNA"/>
</dbReference>
<evidence type="ECO:0000313" key="2">
    <source>
        <dbReference type="Proteomes" id="UP000622552"/>
    </source>
</evidence>
<dbReference type="Proteomes" id="UP000622552">
    <property type="component" value="Unassembled WGS sequence"/>
</dbReference>